<accession>A0A932FZK4</accession>
<evidence type="ECO:0000256" key="5">
    <source>
        <dbReference type="ARBA" id="ARBA00023136"/>
    </source>
</evidence>
<dbReference type="PANTHER" id="PTHR30071:SF1">
    <property type="entry name" value="CYTOCHROME B_B6 PROTEIN-RELATED"/>
    <property type="match status" value="1"/>
</dbReference>
<feature type="transmembrane region" description="Helical" evidence="6">
    <location>
        <begin position="124"/>
        <end position="152"/>
    </location>
</feature>
<evidence type="ECO:0000259" key="7">
    <source>
        <dbReference type="Pfam" id="PF01578"/>
    </source>
</evidence>
<keyword evidence="2 6" id="KW-0812">Transmembrane</keyword>
<gene>
    <name evidence="8" type="primary">ccsA</name>
    <name evidence="8" type="ORF">HYY20_11980</name>
</gene>
<dbReference type="AlphaFoldDB" id="A0A932FZK4"/>
<feature type="domain" description="Cytochrome c assembly protein" evidence="7">
    <location>
        <begin position="64"/>
        <end position="259"/>
    </location>
</feature>
<feature type="transmembrane region" description="Helical" evidence="6">
    <location>
        <begin position="65"/>
        <end position="83"/>
    </location>
</feature>
<keyword evidence="5 6" id="KW-0472">Membrane</keyword>
<feature type="transmembrane region" description="Helical" evidence="6">
    <location>
        <begin position="30"/>
        <end position="53"/>
    </location>
</feature>
<dbReference type="PANTHER" id="PTHR30071">
    <property type="entry name" value="HEME EXPORTER PROTEIN C"/>
    <property type="match status" value="1"/>
</dbReference>
<keyword evidence="4 6" id="KW-1133">Transmembrane helix</keyword>
<organism evidence="8 9">
    <name type="scientific">Tectimicrobiota bacterium</name>
    <dbReference type="NCBI Taxonomy" id="2528274"/>
    <lineage>
        <taxon>Bacteria</taxon>
        <taxon>Pseudomonadati</taxon>
        <taxon>Nitrospinota/Tectimicrobiota group</taxon>
        <taxon>Candidatus Tectimicrobiota</taxon>
    </lineage>
</organism>
<protein>
    <submittedName>
        <fullName evidence="8">Cytochrome c biogenesis protein CcsA</fullName>
    </submittedName>
</protein>
<dbReference type="InterPro" id="IPR002541">
    <property type="entry name" value="Cyt_c_assembly"/>
</dbReference>
<feature type="transmembrane region" description="Helical" evidence="6">
    <location>
        <begin position="182"/>
        <end position="201"/>
    </location>
</feature>
<keyword evidence="3" id="KW-0201">Cytochrome c-type biogenesis</keyword>
<feature type="transmembrane region" description="Helical" evidence="6">
    <location>
        <begin position="6"/>
        <end position="25"/>
    </location>
</feature>
<evidence type="ECO:0000313" key="9">
    <source>
        <dbReference type="Proteomes" id="UP000769766"/>
    </source>
</evidence>
<proteinExistence type="predicted"/>
<dbReference type="Proteomes" id="UP000769766">
    <property type="component" value="Unassembled WGS sequence"/>
</dbReference>
<dbReference type="GO" id="GO:0005886">
    <property type="term" value="C:plasma membrane"/>
    <property type="evidence" value="ECO:0007669"/>
    <property type="project" value="TreeGrafter"/>
</dbReference>
<comment type="caution">
    <text evidence="8">The sequence shown here is derived from an EMBL/GenBank/DDBJ whole genome shotgun (WGS) entry which is preliminary data.</text>
</comment>
<name>A0A932FZK4_UNCTE</name>
<reference evidence="8" key="1">
    <citation type="submission" date="2020-07" db="EMBL/GenBank/DDBJ databases">
        <title>Huge and variable diversity of episymbiotic CPR bacteria and DPANN archaea in groundwater ecosystems.</title>
        <authorList>
            <person name="He C.Y."/>
            <person name="Keren R."/>
            <person name="Whittaker M."/>
            <person name="Farag I.F."/>
            <person name="Doudna J."/>
            <person name="Cate J.H.D."/>
            <person name="Banfield J.F."/>
        </authorList>
    </citation>
    <scope>NUCLEOTIDE SEQUENCE</scope>
    <source>
        <strain evidence="8">NC_groundwater_672_Ag_B-0.1um_62_36</strain>
    </source>
</reference>
<dbReference type="EMBL" id="JACPRF010000367">
    <property type="protein sequence ID" value="MBI2877589.1"/>
    <property type="molecule type" value="Genomic_DNA"/>
</dbReference>
<comment type="subcellular location">
    <subcellularLocation>
        <location evidence="1">Membrane</location>
        <topology evidence="1">Multi-pass membrane protein</topology>
    </subcellularLocation>
</comment>
<dbReference type="GO" id="GO:0017004">
    <property type="term" value="P:cytochrome complex assembly"/>
    <property type="evidence" value="ECO:0007669"/>
    <property type="project" value="UniProtKB-KW"/>
</dbReference>
<evidence type="ECO:0000256" key="4">
    <source>
        <dbReference type="ARBA" id="ARBA00022989"/>
    </source>
</evidence>
<sequence>MNPILSNLTLFVYFIATLKHVLFLIHRRPLLFKIAMGAVAVGFLCHTATLIALTLETRRLPFANFSESVAFSAWVVVLVYLLAEWRYRISALGSFVMPLAFFGIFLALILPTEGTPLIPGAPSFWFLVHLIFAFLGTAAFALTFGVAVMYILQEGQLKSKRPGVFFHRLPSLEVLDDLSHKALAWGFPFLTLGLVAGSIWARSAKGSFWSWDPQKTWPLLLAWAIYGILLLGRLNGWWRGKRAARWAVFGFVLVSLSYWLHTYS</sequence>
<evidence type="ECO:0000313" key="8">
    <source>
        <dbReference type="EMBL" id="MBI2877589.1"/>
    </source>
</evidence>
<feature type="transmembrane region" description="Helical" evidence="6">
    <location>
        <begin position="243"/>
        <end position="261"/>
    </location>
</feature>
<evidence type="ECO:0000256" key="2">
    <source>
        <dbReference type="ARBA" id="ARBA00022692"/>
    </source>
</evidence>
<feature type="transmembrane region" description="Helical" evidence="6">
    <location>
        <begin position="216"/>
        <end position="236"/>
    </location>
</feature>
<dbReference type="GO" id="GO:0020037">
    <property type="term" value="F:heme binding"/>
    <property type="evidence" value="ECO:0007669"/>
    <property type="project" value="InterPro"/>
</dbReference>
<evidence type="ECO:0000256" key="1">
    <source>
        <dbReference type="ARBA" id="ARBA00004141"/>
    </source>
</evidence>
<dbReference type="Pfam" id="PF01578">
    <property type="entry name" value="Cytochrom_C_asm"/>
    <property type="match status" value="1"/>
</dbReference>
<feature type="transmembrane region" description="Helical" evidence="6">
    <location>
        <begin position="95"/>
        <end position="112"/>
    </location>
</feature>
<evidence type="ECO:0000256" key="3">
    <source>
        <dbReference type="ARBA" id="ARBA00022748"/>
    </source>
</evidence>
<dbReference type="InterPro" id="IPR045062">
    <property type="entry name" value="Cyt_c_biogenesis_CcsA/CcmC"/>
</dbReference>
<evidence type="ECO:0000256" key="6">
    <source>
        <dbReference type="SAM" id="Phobius"/>
    </source>
</evidence>